<evidence type="ECO:0000259" key="2">
    <source>
        <dbReference type="Pfam" id="PF19289"/>
    </source>
</evidence>
<protein>
    <submittedName>
        <fullName evidence="3">Peptidase U62</fullName>
    </submittedName>
</protein>
<dbReference type="AlphaFoldDB" id="A0A2U9IGT3"/>
<dbReference type="PANTHER" id="PTHR30624:SF0">
    <property type="entry name" value="METALLOPROTEASE SLR0863"/>
    <property type="match status" value="1"/>
</dbReference>
<keyword evidence="4" id="KW-1185">Reference proteome</keyword>
<sequence>MKHELYEDVIEAENSSQGFGIYRYNRVISVNKYLNNGKWIIGEGTDENIPFDCTSLIREEVKDWEKVEDIIRRFTIEGVKITVKRVKRRLQHKDKICEEDKIVNYVNFNGNLFAFTGSPRDIGAVLDYLKIETPRSLTRIWSIDRTAVILDPEASAKVFHEIFSLLKGDSPRVKKNEKLFSDLSIYDNPENPFSVGFYAFDDEGTKARKKEIIGDGYVLDYLGTLTTKLGTPGNGRGIIPKPDYFTLEIRRGDWGFQEMIEDTKNGILVLGAKSTEIVKNSVRLVPRESILIGNGSIILREIAIPFQEFLTIDGISRETKNVIIDEEHGGISPFIRIHARPILY</sequence>
<comment type="similarity">
    <text evidence="1">Belongs to the peptidase U62 family.</text>
</comment>
<dbReference type="InterPro" id="IPR051463">
    <property type="entry name" value="Peptidase_U62_metallo"/>
</dbReference>
<dbReference type="GO" id="GO:0008237">
    <property type="term" value="F:metallopeptidase activity"/>
    <property type="evidence" value="ECO:0007669"/>
    <property type="project" value="InterPro"/>
</dbReference>
<dbReference type="InterPro" id="IPR045569">
    <property type="entry name" value="Metalloprtase-TldD/E_C"/>
</dbReference>
<evidence type="ECO:0000256" key="1">
    <source>
        <dbReference type="ARBA" id="ARBA00005836"/>
    </source>
</evidence>
<dbReference type="KEGG" id="abri:DFR85_11990"/>
<dbReference type="PANTHER" id="PTHR30624">
    <property type="entry name" value="UNCHARACTERIZED PROTEIN TLDD AND PMBA"/>
    <property type="match status" value="1"/>
</dbReference>
<evidence type="ECO:0000313" key="4">
    <source>
        <dbReference type="Proteomes" id="UP000248044"/>
    </source>
</evidence>
<dbReference type="GO" id="GO:0006508">
    <property type="term" value="P:proteolysis"/>
    <property type="evidence" value="ECO:0007669"/>
    <property type="project" value="InterPro"/>
</dbReference>
<dbReference type="Pfam" id="PF19289">
    <property type="entry name" value="PmbA_TldD_3rd"/>
    <property type="match status" value="1"/>
</dbReference>
<dbReference type="OrthoDB" id="84520at2157"/>
<dbReference type="GeneID" id="36832888"/>
<name>A0A2U9IGT3_9CREN</name>
<reference evidence="3 4" key="1">
    <citation type="submission" date="2018-05" db="EMBL/GenBank/DDBJ databases">
        <title>Complete Genome Sequences of Extremely Thermoacidophilic, Metal-Mobilizing Type-Strain Members of the Archaeal Family Sulfolobaceae: Acidianus brierleyi DSM-1651T, Acidianus sulfidivorans DSM-18786T, Metallosphaera hakonensis DSM-7519T, and Metallosphaera prunae DSM-10039T.</title>
        <authorList>
            <person name="Counts J.A."/>
            <person name="Kelly R.M."/>
        </authorList>
    </citation>
    <scope>NUCLEOTIDE SEQUENCE [LARGE SCALE GENOMIC DNA]</scope>
    <source>
        <strain evidence="3 4">DSM 1651</strain>
    </source>
</reference>
<organism evidence="3 4">
    <name type="scientific">Acidianus brierleyi</name>
    <dbReference type="NCBI Taxonomy" id="41673"/>
    <lineage>
        <taxon>Archaea</taxon>
        <taxon>Thermoproteota</taxon>
        <taxon>Thermoprotei</taxon>
        <taxon>Sulfolobales</taxon>
        <taxon>Sulfolobaceae</taxon>
        <taxon>Acidianus</taxon>
    </lineage>
</organism>
<dbReference type="Proteomes" id="UP000248044">
    <property type="component" value="Chromosome"/>
</dbReference>
<dbReference type="RefSeq" id="WP_110271090.1">
    <property type="nucleotide sequence ID" value="NZ_CP029289.2"/>
</dbReference>
<feature type="domain" description="Metalloprotease TldD/E C-terminal" evidence="2">
    <location>
        <begin position="145"/>
        <end position="304"/>
    </location>
</feature>
<accession>A0A2U9IGT3</accession>
<dbReference type="SUPFAM" id="SSF111283">
    <property type="entry name" value="Putative modulator of DNA gyrase, PmbA/TldD"/>
    <property type="match status" value="1"/>
</dbReference>
<proteinExistence type="inferred from homology"/>
<dbReference type="InterPro" id="IPR036059">
    <property type="entry name" value="TldD/PmbA_sf"/>
</dbReference>
<gene>
    <name evidence="3" type="ORF">DFR85_11990</name>
</gene>
<evidence type="ECO:0000313" key="3">
    <source>
        <dbReference type="EMBL" id="AWR95209.1"/>
    </source>
</evidence>
<dbReference type="GO" id="GO:0005829">
    <property type="term" value="C:cytosol"/>
    <property type="evidence" value="ECO:0007669"/>
    <property type="project" value="TreeGrafter"/>
</dbReference>
<dbReference type="EMBL" id="CP029289">
    <property type="protein sequence ID" value="AWR95209.1"/>
    <property type="molecule type" value="Genomic_DNA"/>
</dbReference>